<dbReference type="PRINTS" id="PR00633">
    <property type="entry name" value="RCCNDNSATION"/>
</dbReference>
<gene>
    <name evidence="5" type="ORF">FVE85_3716</name>
</gene>
<evidence type="ECO:0000256" key="3">
    <source>
        <dbReference type="SAM" id="MobiDB-lite"/>
    </source>
</evidence>
<accession>A0A5J4YM03</accession>
<dbReference type="OMA" id="DRHSFAI"/>
<dbReference type="Proteomes" id="UP000324585">
    <property type="component" value="Unassembled WGS sequence"/>
</dbReference>
<dbReference type="InterPro" id="IPR009091">
    <property type="entry name" value="RCC1/BLIP-II"/>
</dbReference>
<evidence type="ECO:0000313" key="5">
    <source>
        <dbReference type="EMBL" id="KAA8492278.1"/>
    </source>
</evidence>
<proteinExistence type="predicted"/>
<dbReference type="InterPro" id="IPR051625">
    <property type="entry name" value="Signaling_Regulatory_Domain"/>
</dbReference>
<feature type="repeat" description="RCC1" evidence="2">
    <location>
        <begin position="313"/>
        <end position="365"/>
    </location>
</feature>
<evidence type="ECO:0000313" key="6">
    <source>
        <dbReference type="Proteomes" id="UP000324585"/>
    </source>
</evidence>
<feature type="domain" description="RCC1-like" evidence="4">
    <location>
        <begin position="96"/>
        <end position="463"/>
    </location>
</feature>
<dbReference type="InterPro" id="IPR000408">
    <property type="entry name" value="Reg_chr_condens"/>
</dbReference>
<keyword evidence="1" id="KW-0677">Repeat</keyword>
<name>A0A5J4YM03_PORPP</name>
<keyword evidence="6" id="KW-1185">Reference proteome</keyword>
<dbReference type="AlphaFoldDB" id="A0A5J4YM03"/>
<evidence type="ECO:0000256" key="2">
    <source>
        <dbReference type="PROSITE-ProRule" id="PRU00235"/>
    </source>
</evidence>
<dbReference type="OrthoDB" id="8068875at2759"/>
<feature type="compositionally biased region" description="Low complexity" evidence="3">
    <location>
        <begin position="25"/>
        <end position="46"/>
    </location>
</feature>
<dbReference type="Gene3D" id="2.130.10.30">
    <property type="entry name" value="Regulator of chromosome condensation 1/beta-lactamase-inhibitor protein II"/>
    <property type="match status" value="2"/>
</dbReference>
<dbReference type="PANTHER" id="PTHR22872">
    <property type="entry name" value="BTK-BINDING PROTEIN-RELATED"/>
    <property type="match status" value="1"/>
</dbReference>
<feature type="repeat" description="RCC1" evidence="2">
    <location>
        <begin position="205"/>
        <end position="260"/>
    </location>
</feature>
<dbReference type="PROSITE" id="PS00626">
    <property type="entry name" value="RCC1_2"/>
    <property type="match status" value="2"/>
</dbReference>
<feature type="repeat" description="RCC1" evidence="2">
    <location>
        <begin position="366"/>
        <end position="416"/>
    </location>
</feature>
<feature type="repeat" description="RCC1" evidence="2">
    <location>
        <begin position="417"/>
        <end position="468"/>
    </location>
</feature>
<evidence type="ECO:0000256" key="1">
    <source>
        <dbReference type="ARBA" id="ARBA00022737"/>
    </source>
</evidence>
<dbReference type="InterPro" id="IPR058923">
    <property type="entry name" value="RCC1-like_dom"/>
</dbReference>
<organism evidence="5 6">
    <name type="scientific">Porphyridium purpureum</name>
    <name type="common">Red alga</name>
    <name type="synonym">Porphyridium cruentum</name>
    <dbReference type="NCBI Taxonomy" id="35688"/>
    <lineage>
        <taxon>Eukaryota</taxon>
        <taxon>Rhodophyta</taxon>
        <taxon>Bangiophyceae</taxon>
        <taxon>Porphyridiales</taxon>
        <taxon>Porphyridiaceae</taxon>
        <taxon>Porphyridium</taxon>
    </lineage>
</organism>
<feature type="region of interest" description="Disordered" evidence="3">
    <location>
        <begin position="1"/>
        <end position="49"/>
    </location>
</feature>
<feature type="repeat" description="RCC1" evidence="2">
    <location>
        <begin position="261"/>
        <end position="312"/>
    </location>
</feature>
<evidence type="ECO:0000259" key="4">
    <source>
        <dbReference type="Pfam" id="PF25390"/>
    </source>
</evidence>
<protein>
    <submittedName>
        <fullName evidence="5">Ultraviolet-B receptor UVR8</fullName>
    </submittedName>
</protein>
<dbReference type="Pfam" id="PF25390">
    <property type="entry name" value="WD40_RLD"/>
    <property type="match status" value="1"/>
</dbReference>
<dbReference type="EMBL" id="VRMN01000010">
    <property type="protein sequence ID" value="KAA8492278.1"/>
    <property type="molecule type" value="Genomic_DNA"/>
</dbReference>
<reference evidence="6" key="1">
    <citation type="journal article" date="2019" name="Nat. Commun.">
        <title>Expansion of phycobilisome linker gene families in mesophilic red algae.</title>
        <authorList>
            <person name="Lee J."/>
            <person name="Kim D."/>
            <person name="Bhattacharya D."/>
            <person name="Yoon H.S."/>
        </authorList>
    </citation>
    <scope>NUCLEOTIDE SEQUENCE [LARGE SCALE GENOMIC DNA]</scope>
    <source>
        <strain evidence="6">CCMP 1328</strain>
    </source>
</reference>
<dbReference type="PROSITE" id="PS50012">
    <property type="entry name" value="RCC1_3"/>
    <property type="match status" value="7"/>
</dbReference>
<feature type="repeat" description="RCC1" evidence="2">
    <location>
        <begin position="48"/>
        <end position="104"/>
    </location>
</feature>
<feature type="repeat" description="RCC1" evidence="2">
    <location>
        <begin position="139"/>
        <end position="204"/>
    </location>
</feature>
<comment type="caution">
    <text evidence="5">The sequence shown here is derived from an EMBL/GenBank/DDBJ whole genome shotgun (WGS) entry which is preliminary data.</text>
</comment>
<keyword evidence="5" id="KW-0675">Receptor</keyword>
<dbReference type="SUPFAM" id="SSF50985">
    <property type="entry name" value="RCC1/BLIP-II"/>
    <property type="match status" value="1"/>
</dbReference>
<sequence>MDENGDRDLAGTAEISAGLPPPPQRSTSHSRSSSAGSAGFAPASSTKNSVYSWGRSKNFRLGRNHVNADSRVPEPVEWFTCANASSAASAAVAGAAGSVGVEGDDSGSLAGAYQSALLRPVVQMAACGGGHTCVLMGDGSVRVFGYSQYGQLGLGDRTDVCEPTEVRFPSAPAAAQASEDVACTPSRIISVACGRYHTIALADNGFVYSWGGGKNGRLGHGDEKIHTTPVLIAALAALAACDKVVRIVCGYHSNLALTESGRLYSWGWGAHGQLGLGDTESYMVPTEITYRFPSRVVSIACGDRHSFAITRNGEVFGWGSNEYGQLGTGKKGDVFTLPTQIKGLMGLVIQTVSSGDRFSAALTNLGSVYTWGCGSDGQLGHGDFRDSLRPKLVEQLPTRAVDVKCGHNFMLVLTESREVYAWGSNIYGQLGNGGSAKQAAPGHVQLPGSVSVKGIACAHFHCLLWSAAERTGTGQVMQVSLEDSSNPVKDAGTGQKTNMGIVDVLNKLENTYLGTVNHCGKQLSAQMSTRQELISKVEERIISKGASRDG</sequence>